<evidence type="ECO:0000313" key="2">
    <source>
        <dbReference type="Proteomes" id="UP000481153"/>
    </source>
</evidence>
<sequence>MTEVISHHRQSNKERARENRRLRREEFIYLRNRVAELSRQLHSQTKMLPWEEVALALKTDTSTAHETNRTLRRDIKKAKDLLEFLVMTVCNTMSRLPQASSLVQGSGWADHNLLGVEGEARTASYRWLLDRLFHNTDLAYAQCPNTPSALIDVNFDGHFVTSTIRSHYIIPAPMDQAARTIQSLYKWDFFVGSHLPIRSYDSELLQESFGPNTFHVDYQVKSTILESCRVSPTRIVFSRCNVNFDAANPHLERQNVCVHEWRILEPMSAFTCRLVYFRLVTFPLTITNEECAFFMGENVHTVNQWTDTERLDEILKNRYKFYSFREQSYVDSFYTWLPHFVQPNEDFWRNFSPDEVPTDAT</sequence>
<dbReference type="Proteomes" id="UP000481153">
    <property type="component" value="Unassembled WGS sequence"/>
</dbReference>
<dbReference type="EMBL" id="VJMJ01000267">
    <property type="protein sequence ID" value="KAF0724570.1"/>
    <property type="molecule type" value="Genomic_DNA"/>
</dbReference>
<protein>
    <recommendedName>
        <fullName evidence="3">BZIP domain-containing protein</fullName>
    </recommendedName>
</protein>
<proteinExistence type="predicted"/>
<dbReference type="VEuPathDB" id="FungiDB:AeMF1_015769"/>
<name>A0A6G0WBE8_9STRA</name>
<evidence type="ECO:0000313" key="1">
    <source>
        <dbReference type="EMBL" id="KAF0724570.1"/>
    </source>
</evidence>
<accession>A0A6G0WBE8</accession>
<dbReference type="AlphaFoldDB" id="A0A6G0WBE8"/>
<evidence type="ECO:0008006" key="3">
    <source>
        <dbReference type="Google" id="ProtNLM"/>
    </source>
</evidence>
<keyword evidence="2" id="KW-1185">Reference proteome</keyword>
<organism evidence="1 2">
    <name type="scientific">Aphanomyces euteiches</name>
    <dbReference type="NCBI Taxonomy" id="100861"/>
    <lineage>
        <taxon>Eukaryota</taxon>
        <taxon>Sar</taxon>
        <taxon>Stramenopiles</taxon>
        <taxon>Oomycota</taxon>
        <taxon>Saprolegniomycetes</taxon>
        <taxon>Saprolegniales</taxon>
        <taxon>Verrucalvaceae</taxon>
        <taxon>Aphanomyces</taxon>
    </lineage>
</organism>
<reference evidence="1 2" key="1">
    <citation type="submission" date="2019-07" db="EMBL/GenBank/DDBJ databases">
        <title>Genomics analysis of Aphanomyces spp. identifies a new class of oomycete effector associated with host adaptation.</title>
        <authorList>
            <person name="Gaulin E."/>
        </authorList>
    </citation>
    <scope>NUCLEOTIDE SEQUENCE [LARGE SCALE GENOMIC DNA]</scope>
    <source>
        <strain evidence="1 2">ATCC 201684</strain>
    </source>
</reference>
<gene>
    <name evidence="1" type="ORF">Ae201684_016778</name>
</gene>
<comment type="caution">
    <text evidence="1">The sequence shown here is derived from an EMBL/GenBank/DDBJ whole genome shotgun (WGS) entry which is preliminary data.</text>
</comment>